<dbReference type="Proteomes" id="UP000011087">
    <property type="component" value="Unassembled WGS sequence"/>
</dbReference>
<evidence type="ECO:0000259" key="9">
    <source>
        <dbReference type="PROSITE" id="PS51914"/>
    </source>
</evidence>
<feature type="signal peptide" evidence="8">
    <location>
        <begin position="1"/>
        <end position="20"/>
    </location>
</feature>
<dbReference type="AlphaFoldDB" id="L1I534"/>
<proteinExistence type="predicted"/>
<reference evidence="11" key="3">
    <citation type="submission" date="2016-03" db="UniProtKB">
        <authorList>
            <consortium name="EnsemblProtists"/>
        </authorList>
    </citation>
    <scope>IDENTIFICATION</scope>
</reference>
<dbReference type="GeneID" id="17288102"/>
<keyword evidence="4 8" id="KW-0732">Signal</keyword>
<evidence type="ECO:0000256" key="4">
    <source>
        <dbReference type="ARBA" id="ARBA00022729"/>
    </source>
</evidence>
<evidence type="ECO:0000313" key="12">
    <source>
        <dbReference type="Proteomes" id="UP000011087"/>
    </source>
</evidence>
<keyword evidence="3" id="KW-0812">Transmembrane</keyword>
<evidence type="ECO:0000256" key="1">
    <source>
        <dbReference type="ARBA" id="ARBA00004308"/>
    </source>
</evidence>
<dbReference type="PANTHER" id="PTHR15071:SF0">
    <property type="entry name" value="MANNOSE 6-PHOSPHATE RECEPTOR-LIKE PROTEIN 1"/>
    <property type="match status" value="1"/>
</dbReference>
<evidence type="ECO:0000256" key="3">
    <source>
        <dbReference type="ARBA" id="ARBA00022692"/>
    </source>
</evidence>
<organism evidence="10">
    <name type="scientific">Guillardia theta (strain CCMP2712)</name>
    <name type="common">Cryptophyte</name>
    <dbReference type="NCBI Taxonomy" id="905079"/>
    <lineage>
        <taxon>Eukaryota</taxon>
        <taxon>Cryptophyceae</taxon>
        <taxon>Pyrenomonadales</taxon>
        <taxon>Geminigeraceae</taxon>
        <taxon>Guillardia</taxon>
    </lineage>
</organism>
<gene>
    <name evidence="10" type="ORF">GUITHDRAFT_149335</name>
</gene>
<dbReference type="PANTHER" id="PTHR15071">
    <property type="entry name" value="MANNOSE-6-PHOSPHATE RECEPTOR FAMILY MEMBER"/>
    <property type="match status" value="1"/>
</dbReference>
<dbReference type="InterPro" id="IPR009011">
    <property type="entry name" value="Man6P_isomerase_rcpt-bd_dom_sf"/>
</dbReference>
<accession>L1I534</accession>
<dbReference type="EMBL" id="JH993291">
    <property type="protein sequence ID" value="EKX31373.1"/>
    <property type="molecule type" value="Genomic_DNA"/>
</dbReference>
<evidence type="ECO:0000256" key="7">
    <source>
        <dbReference type="ARBA" id="ARBA00023157"/>
    </source>
</evidence>
<feature type="non-terminal residue" evidence="10">
    <location>
        <position position="1"/>
    </location>
</feature>
<dbReference type="PROSITE" id="PS51914">
    <property type="entry name" value="MRH"/>
    <property type="match status" value="1"/>
</dbReference>
<dbReference type="GO" id="GO:0010008">
    <property type="term" value="C:endosome membrane"/>
    <property type="evidence" value="ECO:0007669"/>
    <property type="project" value="UniProtKB-SubCell"/>
</dbReference>
<dbReference type="InterPro" id="IPR044865">
    <property type="entry name" value="MRH_dom"/>
</dbReference>
<dbReference type="KEGG" id="gtt:GUITHDRAFT_149335"/>
<keyword evidence="12" id="KW-1185">Reference proteome</keyword>
<keyword evidence="7" id="KW-1015">Disulfide bond</keyword>
<evidence type="ECO:0000256" key="8">
    <source>
        <dbReference type="SAM" id="SignalP"/>
    </source>
</evidence>
<dbReference type="SUPFAM" id="SSF50911">
    <property type="entry name" value="Mannose 6-phosphate receptor domain"/>
    <property type="match status" value="1"/>
</dbReference>
<dbReference type="EnsemblProtists" id="EKX31373">
    <property type="protein sequence ID" value="EKX31373"/>
    <property type="gene ID" value="GUITHDRAFT_149335"/>
</dbReference>
<reference evidence="10 12" key="1">
    <citation type="journal article" date="2012" name="Nature">
        <title>Algal genomes reveal evolutionary mosaicism and the fate of nucleomorphs.</title>
        <authorList>
            <consortium name="DOE Joint Genome Institute"/>
            <person name="Curtis B.A."/>
            <person name="Tanifuji G."/>
            <person name="Burki F."/>
            <person name="Gruber A."/>
            <person name="Irimia M."/>
            <person name="Maruyama S."/>
            <person name="Arias M.C."/>
            <person name="Ball S.G."/>
            <person name="Gile G.H."/>
            <person name="Hirakawa Y."/>
            <person name="Hopkins J.F."/>
            <person name="Kuo A."/>
            <person name="Rensing S.A."/>
            <person name="Schmutz J."/>
            <person name="Symeonidi A."/>
            <person name="Elias M."/>
            <person name="Eveleigh R.J."/>
            <person name="Herman E.K."/>
            <person name="Klute M.J."/>
            <person name="Nakayama T."/>
            <person name="Obornik M."/>
            <person name="Reyes-Prieto A."/>
            <person name="Armbrust E.V."/>
            <person name="Aves S.J."/>
            <person name="Beiko R.G."/>
            <person name="Coutinho P."/>
            <person name="Dacks J.B."/>
            <person name="Durnford D.G."/>
            <person name="Fast N.M."/>
            <person name="Green B.R."/>
            <person name="Grisdale C.J."/>
            <person name="Hempel F."/>
            <person name="Henrissat B."/>
            <person name="Hoppner M.P."/>
            <person name="Ishida K."/>
            <person name="Kim E."/>
            <person name="Koreny L."/>
            <person name="Kroth P.G."/>
            <person name="Liu Y."/>
            <person name="Malik S.B."/>
            <person name="Maier U.G."/>
            <person name="McRose D."/>
            <person name="Mock T."/>
            <person name="Neilson J.A."/>
            <person name="Onodera N.T."/>
            <person name="Poole A.M."/>
            <person name="Pritham E.J."/>
            <person name="Richards T.A."/>
            <person name="Rocap G."/>
            <person name="Roy S.W."/>
            <person name="Sarai C."/>
            <person name="Schaack S."/>
            <person name="Shirato S."/>
            <person name="Slamovits C.H."/>
            <person name="Spencer D.F."/>
            <person name="Suzuki S."/>
            <person name="Worden A.Z."/>
            <person name="Zauner S."/>
            <person name="Barry K."/>
            <person name="Bell C."/>
            <person name="Bharti A.K."/>
            <person name="Crow J.A."/>
            <person name="Grimwood J."/>
            <person name="Kramer R."/>
            <person name="Lindquist E."/>
            <person name="Lucas S."/>
            <person name="Salamov A."/>
            <person name="McFadden G.I."/>
            <person name="Lane C.E."/>
            <person name="Keeling P.J."/>
            <person name="Gray M.W."/>
            <person name="Grigoriev I.V."/>
            <person name="Archibald J.M."/>
        </authorList>
    </citation>
    <scope>NUCLEOTIDE SEQUENCE</scope>
    <source>
        <strain evidence="10 12">CCMP2712</strain>
    </source>
</reference>
<keyword evidence="6" id="KW-0472">Membrane</keyword>
<dbReference type="HOGENOM" id="CLU_1639835_0_0_1"/>
<evidence type="ECO:0000313" key="10">
    <source>
        <dbReference type="EMBL" id="EKX31373.1"/>
    </source>
</evidence>
<feature type="domain" description="MRH" evidence="9">
    <location>
        <begin position="21"/>
        <end position="162"/>
    </location>
</feature>
<evidence type="ECO:0000256" key="2">
    <source>
        <dbReference type="ARBA" id="ARBA00022448"/>
    </source>
</evidence>
<evidence type="ECO:0000313" key="11">
    <source>
        <dbReference type="EnsemblProtists" id="EKX31373"/>
    </source>
</evidence>
<comment type="subcellular location">
    <subcellularLocation>
        <location evidence="1">Endomembrane system</location>
    </subcellularLocation>
</comment>
<evidence type="ECO:0000256" key="6">
    <source>
        <dbReference type="ARBA" id="ARBA00023136"/>
    </source>
</evidence>
<reference evidence="12" key="2">
    <citation type="submission" date="2012-11" db="EMBL/GenBank/DDBJ databases">
        <authorList>
            <person name="Kuo A."/>
            <person name="Curtis B.A."/>
            <person name="Tanifuji G."/>
            <person name="Burki F."/>
            <person name="Gruber A."/>
            <person name="Irimia M."/>
            <person name="Maruyama S."/>
            <person name="Arias M.C."/>
            <person name="Ball S.G."/>
            <person name="Gile G.H."/>
            <person name="Hirakawa Y."/>
            <person name="Hopkins J.F."/>
            <person name="Rensing S.A."/>
            <person name="Schmutz J."/>
            <person name="Symeonidi A."/>
            <person name="Elias M."/>
            <person name="Eveleigh R.J."/>
            <person name="Herman E.K."/>
            <person name="Klute M.J."/>
            <person name="Nakayama T."/>
            <person name="Obornik M."/>
            <person name="Reyes-Prieto A."/>
            <person name="Armbrust E.V."/>
            <person name="Aves S.J."/>
            <person name="Beiko R.G."/>
            <person name="Coutinho P."/>
            <person name="Dacks J.B."/>
            <person name="Durnford D.G."/>
            <person name="Fast N.M."/>
            <person name="Green B.R."/>
            <person name="Grisdale C."/>
            <person name="Hempe F."/>
            <person name="Henrissat B."/>
            <person name="Hoppner M.P."/>
            <person name="Ishida K.-I."/>
            <person name="Kim E."/>
            <person name="Koreny L."/>
            <person name="Kroth P.G."/>
            <person name="Liu Y."/>
            <person name="Malik S.-B."/>
            <person name="Maier U.G."/>
            <person name="McRose D."/>
            <person name="Mock T."/>
            <person name="Neilson J.A."/>
            <person name="Onodera N.T."/>
            <person name="Poole A.M."/>
            <person name="Pritham E.J."/>
            <person name="Richards T.A."/>
            <person name="Rocap G."/>
            <person name="Roy S.W."/>
            <person name="Sarai C."/>
            <person name="Schaack S."/>
            <person name="Shirato S."/>
            <person name="Slamovits C.H."/>
            <person name="Spencer D.F."/>
            <person name="Suzuki S."/>
            <person name="Worden A.Z."/>
            <person name="Zauner S."/>
            <person name="Barry K."/>
            <person name="Bell C."/>
            <person name="Bharti A.K."/>
            <person name="Crow J.A."/>
            <person name="Grimwood J."/>
            <person name="Kramer R."/>
            <person name="Lindquist E."/>
            <person name="Lucas S."/>
            <person name="Salamov A."/>
            <person name="McFadden G.I."/>
            <person name="Lane C.E."/>
            <person name="Keeling P.J."/>
            <person name="Gray M.W."/>
            <person name="Grigoriev I.V."/>
            <person name="Archibald J.M."/>
        </authorList>
    </citation>
    <scope>NUCLEOTIDE SEQUENCE</scope>
    <source>
        <strain evidence="12">CCMP2712</strain>
    </source>
</reference>
<dbReference type="PaxDb" id="55529-EKX31373"/>
<dbReference type="RefSeq" id="XP_005818353.1">
    <property type="nucleotide sequence ID" value="XM_005818296.1"/>
</dbReference>
<keyword evidence="2" id="KW-0813">Transport</keyword>
<dbReference type="Gene3D" id="2.70.130.10">
    <property type="entry name" value="Mannose-6-phosphate receptor binding domain"/>
    <property type="match status" value="1"/>
</dbReference>
<feature type="chain" id="PRO_5008769618" description="MRH domain-containing protein" evidence="8">
    <location>
        <begin position="21"/>
        <end position="162"/>
    </location>
</feature>
<dbReference type="GO" id="GO:0000139">
    <property type="term" value="C:Golgi membrane"/>
    <property type="evidence" value="ECO:0007669"/>
    <property type="project" value="UniProtKB-SubCell"/>
</dbReference>
<name>L1I534_GUITC</name>
<keyword evidence="5" id="KW-1133">Transmembrane helix</keyword>
<protein>
    <recommendedName>
        <fullName evidence="9">MRH domain-containing protein</fullName>
    </recommendedName>
</protein>
<evidence type="ECO:0000256" key="5">
    <source>
        <dbReference type="ARBA" id="ARBA00022989"/>
    </source>
</evidence>
<sequence length="162" mass="18084">MVRCGLLVLLVLEASTLVRTQTCSHTFPSGYSFDLSGLRRPPGERDWYADDRNGNMYYFNICGDANNVPEACVSLRKSISAPAYEVSKEGDCFWLGQMRGISMLTASREWELIDETEPAAGVELYYFDGEQCPGGVARDVRIQLFCDPEAGVGKPLDYYVLE</sequence>